<feature type="compositionally biased region" description="Basic and acidic residues" evidence="6">
    <location>
        <begin position="121"/>
        <end position="136"/>
    </location>
</feature>
<feature type="compositionally biased region" description="Low complexity" evidence="6">
    <location>
        <begin position="719"/>
        <end position="734"/>
    </location>
</feature>
<feature type="compositionally biased region" description="Polar residues" evidence="6">
    <location>
        <begin position="638"/>
        <end position="647"/>
    </location>
</feature>
<feature type="compositionally biased region" description="Basic and acidic residues" evidence="6">
    <location>
        <begin position="670"/>
        <end position="685"/>
    </location>
</feature>
<dbReference type="SUPFAM" id="SSF53474">
    <property type="entry name" value="alpha/beta-Hydrolases"/>
    <property type="match status" value="1"/>
</dbReference>
<name>A0A0F4Z708_9PEZI</name>
<keyword evidence="4 7" id="KW-1133">Transmembrane helix</keyword>
<feature type="region of interest" description="Disordered" evidence="6">
    <location>
        <begin position="112"/>
        <end position="142"/>
    </location>
</feature>
<comment type="similarity">
    <text evidence="2">Belongs to the TMCO4 family.</text>
</comment>
<comment type="caution">
    <text evidence="8">The sequence shown here is derived from an EMBL/GenBank/DDBJ whole genome shotgun (WGS) entry which is preliminary data.</text>
</comment>
<evidence type="ECO:0000256" key="2">
    <source>
        <dbReference type="ARBA" id="ARBA00009824"/>
    </source>
</evidence>
<dbReference type="Proteomes" id="UP000033483">
    <property type="component" value="Unassembled WGS sequence"/>
</dbReference>
<dbReference type="GO" id="GO:0016020">
    <property type="term" value="C:membrane"/>
    <property type="evidence" value="ECO:0007669"/>
    <property type="project" value="UniProtKB-SubCell"/>
</dbReference>
<dbReference type="EMBL" id="LAEV01002237">
    <property type="protein sequence ID" value="KKA26287.1"/>
    <property type="molecule type" value="Genomic_DNA"/>
</dbReference>
<dbReference type="InterPro" id="IPR007941">
    <property type="entry name" value="DUF726"/>
</dbReference>
<accession>A0A0F4Z708</accession>
<evidence type="ECO:0000256" key="4">
    <source>
        <dbReference type="ARBA" id="ARBA00022989"/>
    </source>
</evidence>
<dbReference type="InterPro" id="IPR029058">
    <property type="entry name" value="AB_hydrolase_fold"/>
</dbReference>
<evidence type="ECO:0000313" key="8">
    <source>
        <dbReference type="EMBL" id="KKA26287.1"/>
    </source>
</evidence>
<feature type="transmembrane region" description="Helical" evidence="7">
    <location>
        <begin position="251"/>
        <end position="280"/>
    </location>
</feature>
<evidence type="ECO:0000256" key="1">
    <source>
        <dbReference type="ARBA" id="ARBA00004141"/>
    </source>
</evidence>
<proteinExistence type="inferred from homology"/>
<dbReference type="PANTHER" id="PTHR17920:SF22">
    <property type="entry name" value="DUF726 DOMAIN PROTEIN (AFU_ORTHOLOGUE AFUA_2G12860)"/>
    <property type="match status" value="1"/>
</dbReference>
<evidence type="ECO:0000256" key="7">
    <source>
        <dbReference type="SAM" id="Phobius"/>
    </source>
</evidence>
<evidence type="ECO:0008006" key="10">
    <source>
        <dbReference type="Google" id="ProtNLM"/>
    </source>
</evidence>
<feature type="compositionally biased region" description="Polar residues" evidence="6">
    <location>
        <begin position="793"/>
        <end position="805"/>
    </location>
</feature>
<comment type="subcellular location">
    <subcellularLocation>
        <location evidence="1">Membrane</location>
        <topology evidence="1">Multi-pass membrane protein</topology>
    </subcellularLocation>
</comment>
<dbReference type="Gene3D" id="3.40.50.1820">
    <property type="entry name" value="alpha/beta hydrolase"/>
    <property type="match status" value="1"/>
</dbReference>
<dbReference type="PANTHER" id="PTHR17920">
    <property type="entry name" value="TRANSMEMBRANE AND COILED-COIL DOMAIN-CONTAINING PROTEIN 4 TMCO4"/>
    <property type="match status" value="1"/>
</dbReference>
<reference evidence="8 9" key="1">
    <citation type="submission" date="2015-03" db="EMBL/GenBank/DDBJ databases">
        <authorList>
            <person name="Radwan O."/>
            <person name="Al-Naeli F.A."/>
            <person name="Rendon G.A."/>
            <person name="Fields C."/>
        </authorList>
    </citation>
    <scope>NUCLEOTIDE SEQUENCE [LARGE SCALE GENOMIC DNA]</scope>
    <source>
        <strain evidence="8">CR-DP1</strain>
    </source>
</reference>
<evidence type="ECO:0000256" key="6">
    <source>
        <dbReference type="SAM" id="MobiDB-lite"/>
    </source>
</evidence>
<evidence type="ECO:0000256" key="5">
    <source>
        <dbReference type="ARBA" id="ARBA00023136"/>
    </source>
</evidence>
<gene>
    <name evidence="8" type="ORF">TD95_000080</name>
</gene>
<evidence type="ECO:0000256" key="3">
    <source>
        <dbReference type="ARBA" id="ARBA00022692"/>
    </source>
</evidence>
<sequence>MAPLATDPQQLLVVLNPSRRRVLFSLAQDITLYMRSQLVLNQDKNLRLDEWDSQAESVRSATDASDSPTVPKIGTRKLVAADCSLDSLRNAALEHFDGWSRDFLDRLRELMSQPDSPNAQVERHDRSERIASEKARRGSNPAQDVKFQENLTATKKLYKAIPSSLNTASLDDRRETLSCMLLLQLVTGNYSAHAAVFMRYLASSLDLSLSILASEEKEIAQSMIKASSEEQAMSADAETAKRRKKNEAARIWKVGLASVAGAAVIGVTGGLAAPVVAGALGGILGTVGLGGVASFLGVFWMNGALVGALFGAFGAQMTGRMMDKYAKEVEDFKFLPLQDDFLSNNSSRRLRVTIGINGWLTSSDDIKKPWRCLGDDSEAFALRYEMKSLLALGSALNGLVRSYAWNAIKMEILKRTVLASLWAALWPAYILSFATNIDNPFNLASNKSEKAGRVLADALINKVQGERPVTLVGYSLGARAIYTCLKSLADRRAFGLVDTVILIGAPAPSDKAHWLAIKSVVAGNIHNVFSSNDCILAFMYRTSSLQLGVAGLQDIQDVKGVYNMDLTDTVSGHLRYPGIVNQILARCGFVGVSGGDEPIEKDDIPIPIGKEEFTSQNVPKATVNEEEGPVPPLPPRSPNHSSSSVNGIISMVDEDGPRPPIPARTPVVVAEHHPDPGIELPDPKQHPPLPTRPAQRNPAIPRKPVFPSRSSVQTPQPPSRSNTSTSTSPRSSRSGHTNLLAEIFGDPPPPYSPDDPYAGHSHDFTPPRISRRQTFQTGRGMPSPPLQRRPVIDTTTLTSNVSANATARGELGTDTVLGLHRSATEPVVGGGSSSSAASGSSVHPFLRNSSANQFSPVEGPFSPFVRMLSPTNPYPEESDEEESEGGRITMIDNETAPKK</sequence>
<keyword evidence="5 7" id="KW-0472">Membrane</keyword>
<evidence type="ECO:0000313" key="9">
    <source>
        <dbReference type="Proteomes" id="UP000033483"/>
    </source>
</evidence>
<feature type="transmembrane region" description="Helical" evidence="7">
    <location>
        <begin position="292"/>
        <end position="315"/>
    </location>
</feature>
<dbReference type="OrthoDB" id="277931at2759"/>
<feature type="transmembrane region" description="Helical" evidence="7">
    <location>
        <begin position="417"/>
        <end position="437"/>
    </location>
</feature>
<feature type="region of interest" description="Disordered" evidence="6">
    <location>
        <begin position="606"/>
        <end position="899"/>
    </location>
</feature>
<keyword evidence="3 7" id="KW-0812">Transmembrane</keyword>
<dbReference type="Pfam" id="PF05277">
    <property type="entry name" value="DUF726"/>
    <property type="match status" value="1"/>
</dbReference>
<organism evidence="8 9">
    <name type="scientific">Thielaviopsis punctulata</name>
    <dbReference type="NCBI Taxonomy" id="72032"/>
    <lineage>
        <taxon>Eukaryota</taxon>
        <taxon>Fungi</taxon>
        <taxon>Dikarya</taxon>
        <taxon>Ascomycota</taxon>
        <taxon>Pezizomycotina</taxon>
        <taxon>Sordariomycetes</taxon>
        <taxon>Hypocreomycetidae</taxon>
        <taxon>Microascales</taxon>
        <taxon>Ceratocystidaceae</taxon>
        <taxon>Thielaviopsis</taxon>
    </lineage>
</organism>
<protein>
    <recommendedName>
        <fullName evidence="10">DUF726 domain-containing protein</fullName>
    </recommendedName>
</protein>
<keyword evidence="9" id="KW-1185">Reference proteome</keyword>
<dbReference type="AlphaFoldDB" id="A0A0F4Z708"/>